<dbReference type="AlphaFoldDB" id="A0A183UC32"/>
<evidence type="ECO:0000313" key="2">
    <source>
        <dbReference type="EMBL" id="VDM37332.1"/>
    </source>
</evidence>
<accession>A0A183UC32</accession>
<evidence type="ECO:0000313" key="4">
    <source>
        <dbReference type="WBParaSite" id="TCNE_0000605201-mRNA-1"/>
    </source>
</evidence>
<feature type="region of interest" description="Disordered" evidence="1">
    <location>
        <begin position="1"/>
        <end position="39"/>
    </location>
</feature>
<keyword evidence="3" id="KW-1185">Reference proteome</keyword>
<reference evidence="2 3" key="2">
    <citation type="submission" date="2018-11" db="EMBL/GenBank/DDBJ databases">
        <authorList>
            <consortium name="Pathogen Informatics"/>
        </authorList>
    </citation>
    <scope>NUCLEOTIDE SEQUENCE [LARGE SCALE GENOMIC DNA]</scope>
</reference>
<dbReference type="Proteomes" id="UP000050794">
    <property type="component" value="Unassembled WGS sequence"/>
</dbReference>
<protein>
    <submittedName>
        <fullName evidence="4">AAA domain-containing protein</fullName>
    </submittedName>
</protein>
<name>A0A183UC32_TOXCA</name>
<evidence type="ECO:0000256" key="1">
    <source>
        <dbReference type="SAM" id="MobiDB-lite"/>
    </source>
</evidence>
<gene>
    <name evidence="2" type="ORF">TCNE_LOCUS6052</name>
</gene>
<dbReference type="WBParaSite" id="TCNE_0000605201-mRNA-1">
    <property type="protein sequence ID" value="TCNE_0000605201-mRNA-1"/>
    <property type="gene ID" value="TCNE_0000605201"/>
</dbReference>
<proteinExistence type="predicted"/>
<reference evidence="4" key="1">
    <citation type="submission" date="2016-06" db="UniProtKB">
        <authorList>
            <consortium name="WormBaseParasite"/>
        </authorList>
    </citation>
    <scope>IDENTIFICATION</scope>
</reference>
<evidence type="ECO:0000313" key="3">
    <source>
        <dbReference type="Proteomes" id="UP000050794"/>
    </source>
</evidence>
<dbReference type="EMBL" id="UYWY01019431">
    <property type="protein sequence ID" value="VDM37332.1"/>
    <property type="molecule type" value="Genomic_DNA"/>
</dbReference>
<organism evidence="3 4">
    <name type="scientific">Toxocara canis</name>
    <name type="common">Canine roundworm</name>
    <dbReference type="NCBI Taxonomy" id="6265"/>
    <lineage>
        <taxon>Eukaryota</taxon>
        <taxon>Metazoa</taxon>
        <taxon>Ecdysozoa</taxon>
        <taxon>Nematoda</taxon>
        <taxon>Chromadorea</taxon>
        <taxon>Rhabditida</taxon>
        <taxon>Spirurina</taxon>
        <taxon>Ascaridomorpha</taxon>
        <taxon>Ascaridoidea</taxon>
        <taxon>Toxocaridae</taxon>
        <taxon>Toxocara</taxon>
    </lineage>
</organism>
<sequence length="707" mass="78072">MTESVWNHRSGGQRFSAPPMAYGQPFNQRPLPSHSNSEYSQSGYEVRTAQYGEPFGGRLRSRSIQGLASLETVPGPEEHMINEKAVVIDVHRRYGRILSPTNIRMPNVHIFFSLKTFSGNEPLSAVTNNLSEIFEVGDQVEIGIEEGFDVSGALEECHTILTCATILQICDEAEHRRSQNENVSAKLIPFLMVQEGGEMPLAVTKRCGLVGVHPQVLPNPAVINAFLENASTVSIPQVCVYVLHIFFSVDWPEFAMVGHSVEGRTIRAPRWLNGTLNGTQQLERIALTLQRFGRDVSGFAIVKGHLENGVVLTPIDKDDLNTCGEIFFPFEIRRIESSFDYRVSRKERSRLNSFNALSWEVFPVENNIFQKVYAAGSKWYFRACRELPGRRFKYRAYLLDDLNGTMPRHSELPEIGAQDDQRDQNPAAQVVTETAAAAARSACHTELKECSCCLDFVDNEASQLVDINMPEMDAQSSATPVQKSSMVSDSTMRLLSEVDFSHPENLLDVEEPLALKQSLMPLQPSSAQAAICCLSRSQPNNEFFSSTTVPTDQNAASAQNSAATARSESCVSSARSSSISVESTQPCCAVPNTVRTSSTEIVHGDGETLLLHSTPPPIVANVVGVVPLESDAVDSTGEHSLPILLIGRNSWDGTLTLSSESEIVRKYNVFDESSASTMHFEILSRPKRTFEEELIGCLEDEEPYDTP</sequence>